<dbReference type="NCBIfam" id="NF006162">
    <property type="entry name" value="PRK08306.1"/>
    <property type="match status" value="1"/>
</dbReference>
<name>A0ABS4GH71_9FIRM</name>
<dbReference type="InterPro" id="IPR006151">
    <property type="entry name" value="Shikm_DH/Glu-tRNA_Rdtase"/>
</dbReference>
<gene>
    <name evidence="3" type="ORF">J2Z76_002912</name>
</gene>
<evidence type="ECO:0000313" key="3">
    <source>
        <dbReference type="EMBL" id="MBP1927040.1"/>
    </source>
</evidence>
<proteinExistence type="predicted"/>
<feature type="domain" description="Dipicolinate synthase subunit A N-terminal" evidence="2">
    <location>
        <begin position="7"/>
        <end position="126"/>
    </location>
</feature>
<dbReference type="Gene3D" id="3.40.50.720">
    <property type="entry name" value="NAD(P)-binding Rossmann-like Domain"/>
    <property type="match status" value="1"/>
</dbReference>
<protein>
    <submittedName>
        <fullName evidence="3">Dipicolinate synthase subunit A</fullName>
    </submittedName>
</protein>
<dbReference type="SUPFAM" id="SSF51735">
    <property type="entry name" value="NAD(P)-binding Rossmann-fold domains"/>
    <property type="match status" value="1"/>
</dbReference>
<dbReference type="RefSeq" id="WP_209512755.1">
    <property type="nucleotide sequence ID" value="NZ_JAGGKS010000009.1"/>
</dbReference>
<evidence type="ECO:0000259" key="2">
    <source>
        <dbReference type="Pfam" id="PF16924"/>
    </source>
</evidence>
<feature type="domain" description="Quinate/shikimate 5-dehydrogenase/glutamyl-tRNA reductase" evidence="1">
    <location>
        <begin position="154"/>
        <end position="256"/>
    </location>
</feature>
<dbReference type="Pfam" id="PF16924">
    <property type="entry name" value="DpaA_N"/>
    <property type="match status" value="1"/>
</dbReference>
<dbReference type="EMBL" id="JAGGKS010000009">
    <property type="protein sequence ID" value="MBP1927040.1"/>
    <property type="molecule type" value="Genomic_DNA"/>
</dbReference>
<organism evidence="3 4">
    <name type="scientific">Sedimentibacter acidaminivorans</name>
    <dbReference type="NCBI Taxonomy" id="913099"/>
    <lineage>
        <taxon>Bacteria</taxon>
        <taxon>Bacillati</taxon>
        <taxon>Bacillota</taxon>
        <taxon>Tissierellia</taxon>
        <taxon>Sedimentibacter</taxon>
    </lineage>
</organism>
<dbReference type="InterPro" id="IPR031629">
    <property type="entry name" value="DpaA_N"/>
</dbReference>
<dbReference type="Pfam" id="PF01488">
    <property type="entry name" value="Shikimate_DH"/>
    <property type="match status" value="1"/>
</dbReference>
<keyword evidence="4" id="KW-1185">Reference proteome</keyword>
<accession>A0ABS4GH71</accession>
<evidence type="ECO:0000313" key="4">
    <source>
        <dbReference type="Proteomes" id="UP001519342"/>
    </source>
</evidence>
<sequence length="296" mass="32688">MHFQYDAAIIGGDLRQIYLAYILEKNGYKIITFGLNYIIPNFNLNFTSSYEQAMSSSNTIISPIPFSRDKIYITGLENNTSNDNNKLSVEAFLKNLQHDHYLIGGNIYNEVIDICSNENIPYFDLMKNEDIALLNAIATAEGTIAEAIYKSSINLHNSNALVLGYGKCGKVLASKLQAIGVNVTVAARKKNALVEAYTNCIEGIKLYKIKSEIKNFNFIFNTVPSLILDEKLLLSISPETTIIDIASQPGGVDYETAKNLNLNAHLCLGIPGKISPKSSAEILADVILPILKERKD</sequence>
<reference evidence="3 4" key="1">
    <citation type="submission" date="2021-03" db="EMBL/GenBank/DDBJ databases">
        <title>Genomic Encyclopedia of Type Strains, Phase IV (KMG-IV): sequencing the most valuable type-strain genomes for metagenomic binning, comparative biology and taxonomic classification.</title>
        <authorList>
            <person name="Goeker M."/>
        </authorList>
    </citation>
    <scope>NUCLEOTIDE SEQUENCE [LARGE SCALE GENOMIC DNA]</scope>
    <source>
        <strain evidence="3 4">DSM 24004</strain>
    </source>
</reference>
<dbReference type="InterPro" id="IPR036291">
    <property type="entry name" value="NAD(P)-bd_dom_sf"/>
</dbReference>
<dbReference type="Proteomes" id="UP001519342">
    <property type="component" value="Unassembled WGS sequence"/>
</dbReference>
<comment type="caution">
    <text evidence="3">The sequence shown here is derived from an EMBL/GenBank/DDBJ whole genome shotgun (WGS) entry which is preliminary data.</text>
</comment>
<evidence type="ECO:0000259" key="1">
    <source>
        <dbReference type="Pfam" id="PF01488"/>
    </source>
</evidence>